<dbReference type="KEGG" id="mgg:MPLG2_1584"/>
<keyword evidence="2" id="KW-1185">Reference proteome</keyword>
<sequence>MVDPARPQRGTTMNDPLTASRRNLLVGSGIGTAGLFGMTGPSLATAVPMAFVPPDHDASGVTWWLRLDGIVGESLDRDHPRQIEVRAMDWQSTQKSTSVAGAASKDICLALATSSASPAILKNCVQGSAVATATLSGRKAGEGQKDFLTWDFTNLRIKSYDVAFTDGPPLDVVTFSFTQVTMTYRPQDIKGGLGAAVTVTWNVKSDKVS</sequence>
<dbReference type="EMBL" id="LT985188">
    <property type="protein sequence ID" value="SPD86620.1"/>
    <property type="molecule type" value="Genomic_DNA"/>
</dbReference>
<protein>
    <recommendedName>
        <fullName evidence="3">Type VI secretion system tube protein Hcp</fullName>
    </recommendedName>
</protein>
<evidence type="ECO:0000313" key="1">
    <source>
        <dbReference type="EMBL" id="SPD86620.1"/>
    </source>
</evidence>
<dbReference type="Proteomes" id="UP000238164">
    <property type="component" value="Chromosome 1"/>
</dbReference>
<dbReference type="InterPro" id="IPR036624">
    <property type="entry name" value="Hcp1-lik_sf"/>
</dbReference>
<dbReference type="InterPro" id="IPR006311">
    <property type="entry name" value="TAT_signal"/>
</dbReference>
<dbReference type="PANTHER" id="PTHR36152:SF5">
    <property type="entry name" value="PROTEIN HCP1"/>
    <property type="match status" value="1"/>
</dbReference>
<organism evidence="1 2">
    <name type="scientific">Micropruina glycogenica</name>
    <dbReference type="NCBI Taxonomy" id="75385"/>
    <lineage>
        <taxon>Bacteria</taxon>
        <taxon>Bacillati</taxon>
        <taxon>Actinomycetota</taxon>
        <taxon>Actinomycetes</taxon>
        <taxon>Propionibacteriales</taxon>
        <taxon>Nocardioidaceae</taxon>
        <taxon>Micropruina</taxon>
    </lineage>
</organism>
<accession>A0A2N9JGA6</accession>
<dbReference type="AlphaFoldDB" id="A0A2N9JGA6"/>
<evidence type="ECO:0008006" key="3">
    <source>
        <dbReference type="Google" id="ProtNLM"/>
    </source>
</evidence>
<dbReference type="Gene3D" id="2.30.110.20">
    <property type="entry name" value="Hcp1-like"/>
    <property type="match status" value="1"/>
</dbReference>
<proteinExistence type="predicted"/>
<gene>
    <name evidence="1" type="ORF">MPLG2_1584</name>
</gene>
<dbReference type="PROSITE" id="PS51318">
    <property type="entry name" value="TAT"/>
    <property type="match status" value="1"/>
</dbReference>
<dbReference type="PANTHER" id="PTHR36152">
    <property type="entry name" value="CYTOPLASMIC PROTEIN-RELATED"/>
    <property type="match status" value="1"/>
</dbReference>
<dbReference type="Pfam" id="PF05638">
    <property type="entry name" value="T6SS_HCP"/>
    <property type="match status" value="1"/>
</dbReference>
<evidence type="ECO:0000313" key="2">
    <source>
        <dbReference type="Proteomes" id="UP000238164"/>
    </source>
</evidence>
<reference evidence="1 2" key="1">
    <citation type="submission" date="2018-02" db="EMBL/GenBank/DDBJ databases">
        <authorList>
            <person name="Cohen D.B."/>
            <person name="Kent A.D."/>
        </authorList>
    </citation>
    <scope>NUCLEOTIDE SEQUENCE [LARGE SCALE GENOMIC DNA]</scope>
    <source>
        <strain evidence="1">1</strain>
    </source>
</reference>
<dbReference type="InterPro" id="IPR053165">
    <property type="entry name" value="HSI-I_assembly_Hcp1"/>
</dbReference>
<dbReference type="InterPro" id="IPR008514">
    <property type="entry name" value="T6SS_Hcp"/>
</dbReference>
<dbReference type="SUPFAM" id="SSF141452">
    <property type="entry name" value="Hcp1-like"/>
    <property type="match status" value="1"/>
</dbReference>
<name>A0A2N9JGA6_9ACTN</name>